<dbReference type="EMBL" id="PYMC01000003">
    <property type="protein sequence ID" value="PSW06181.1"/>
    <property type="molecule type" value="Genomic_DNA"/>
</dbReference>
<proteinExistence type="predicted"/>
<dbReference type="Proteomes" id="UP000240904">
    <property type="component" value="Unassembled WGS sequence"/>
</dbReference>
<accession>A0A2T3N1N3</accession>
<name>A0A2T3N1N3_9GAMM</name>
<protein>
    <submittedName>
        <fullName evidence="1">Uncharacterized protein</fullName>
    </submittedName>
</protein>
<evidence type="ECO:0000313" key="1">
    <source>
        <dbReference type="EMBL" id="PSW06181.1"/>
    </source>
</evidence>
<dbReference type="OrthoDB" id="9863646at2"/>
<sequence length="223" mass="24874">MMLASQSIKNRVLEEPTSVQGCANIETVRLVADWNTDLCVIRFAYDDTQIPRASLLVANNKSELRSLFDEQCHFLTNLNQYANTKAPVRGLKKYQFIQAGFGRQTKLDGGLFEGSLNKLQYRVIDFKEGNTGPFIMSDDNVDYQDIFVCQSDEDNTSLPGDFGGPVFAVEIGSSSPMLYLVGITLGSEFFEKDKAPEDADTVPIGHYNNVATSTNSFFENCFR</sequence>
<dbReference type="RefSeq" id="WP_107282561.1">
    <property type="nucleotide sequence ID" value="NZ_PYMC01000003.1"/>
</dbReference>
<evidence type="ECO:0000313" key="2">
    <source>
        <dbReference type="Proteomes" id="UP000240904"/>
    </source>
</evidence>
<organism evidence="1 2">
    <name type="scientific">Photobacterium lipolyticum</name>
    <dbReference type="NCBI Taxonomy" id="266810"/>
    <lineage>
        <taxon>Bacteria</taxon>
        <taxon>Pseudomonadati</taxon>
        <taxon>Pseudomonadota</taxon>
        <taxon>Gammaproteobacteria</taxon>
        <taxon>Vibrionales</taxon>
        <taxon>Vibrionaceae</taxon>
        <taxon>Photobacterium</taxon>
    </lineage>
</organism>
<reference evidence="1 2" key="1">
    <citation type="submission" date="2018-03" db="EMBL/GenBank/DDBJ databases">
        <title>Whole genome sequencing of Histamine producing bacteria.</title>
        <authorList>
            <person name="Butler K."/>
        </authorList>
    </citation>
    <scope>NUCLEOTIDE SEQUENCE [LARGE SCALE GENOMIC DNA]</scope>
    <source>
        <strain evidence="1 2">DSM 16190</strain>
    </source>
</reference>
<keyword evidence="2" id="KW-1185">Reference proteome</keyword>
<dbReference type="AlphaFoldDB" id="A0A2T3N1N3"/>
<comment type="caution">
    <text evidence="1">The sequence shown here is derived from an EMBL/GenBank/DDBJ whole genome shotgun (WGS) entry which is preliminary data.</text>
</comment>
<gene>
    <name evidence="1" type="ORF">C9I89_06645</name>
</gene>